<sequence length="103" mass="11438">MSFVPRRQYVLSAIHTHGSPLSPTSIISPNDMPLSICQLFSQRPSLFSIHALEDSREQISHSQSYDKKPNRVPPTFSLLSTWSSCEARLLVNLDIAGAARAMV</sequence>
<proteinExistence type="predicted"/>
<keyword evidence="2" id="KW-1185">Reference proteome</keyword>
<evidence type="ECO:0000313" key="2">
    <source>
        <dbReference type="Proteomes" id="UP000178912"/>
    </source>
</evidence>
<dbReference type="EMBL" id="FJUX01000027">
    <property type="protein sequence ID" value="CZS96464.1"/>
    <property type="molecule type" value="Genomic_DNA"/>
</dbReference>
<protein>
    <submittedName>
        <fullName evidence="1">Uncharacterized protein</fullName>
    </submittedName>
</protein>
<name>A0A1E1KI64_9HELO</name>
<organism evidence="1 2">
    <name type="scientific">Rhynchosporium agropyri</name>
    <dbReference type="NCBI Taxonomy" id="914238"/>
    <lineage>
        <taxon>Eukaryota</taxon>
        <taxon>Fungi</taxon>
        <taxon>Dikarya</taxon>
        <taxon>Ascomycota</taxon>
        <taxon>Pezizomycotina</taxon>
        <taxon>Leotiomycetes</taxon>
        <taxon>Helotiales</taxon>
        <taxon>Ploettnerulaceae</taxon>
        <taxon>Rhynchosporium</taxon>
    </lineage>
</organism>
<dbReference type="AlphaFoldDB" id="A0A1E1KI64"/>
<reference evidence="2" key="1">
    <citation type="submission" date="2016-03" db="EMBL/GenBank/DDBJ databases">
        <authorList>
            <person name="Guldener U."/>
        </authorList>
    </citation>
    <scope>NUCLEOTIDE SEQUENCE [LARGE SCALE GENOMIC DNA]</scope>
    <source>
        <strain evidence="2">04CH-RAC-A.6.1</strain>
    </source>
</reference>
<gene>
    <name evidence="1" type="ORF">RAG0_05766</name>
</gene>
<accession>A0A1E1KI64</accession>
<dbReference type="Proteomes" id="UP000178912">
    <property type="component" value="Unassembled WGS sequence"/>
</dbReference>
<evidence type="ECO:0000313" key="1">
    <source>
        <dbReference type="EMBL" id="CZS96464.1"/>
    </source>
</evidence>